<comment type="caution">
    <text evidence="2">The sequence shown here is derived from an EMBL/GenBank/DDBJ whole genome shotgun (WGS) entry which is preliminary data.</text>
</comment>
<dbReference type="RefSeq" id="WP_179728852.1">
    <property type="nucleotide sequence ID" value="NZ_BAABEF010000001.1"/>
</dbReference>
<sequence length="283" mass="32856">MPRVREQIEAILNEADVLEERLQQWQNGEEPTRPELLDGARSYEKWFARARRFVPDEHVDEFKDMYEGGVWTNRIRAFLSTPLAISPLWDEAKGTAQPFPKYTNPFQTTFKENFDRQRAALTMAMDAEAGIVGLLDELTDLFKRFPDYLAVLSTQQNENVRAPSIENERDLQVIVEAILRLHYDDVRPEDYVPEYAGGRSRIDFLLREAGVVIETKMTRPRLRDREVGEELSIDWVRYRKHPDCRAILAVIYDPGRFISNAAGLERDLSSTRDEPVTRALVVR</sequence>
<gene>
    <name evidence="2" type="ORF">BJ958_004253</name>
</gene>
<dbReference type="Pfam" id="PF18742">
    <property type="entry name" value="DpnII-MboI"/>
    <property type="match status" value="1"/>
</dbReference>
<dbReference type="AlphaFoldDB" id="A0A852RH53"/>
<evidence type="ECO:0000256" key="1">
    <source>
        <dbReference type="SAM" id="Coils"/>
    </source>
</evidence>
<evidence type="ECO:0000313" key="3">
    <source>
        <dbReference type="Proteomes" id="UP000582231"/>
    </source>
</evidence>
<protein>
    <submittedName>
        <fullName evidence="2">Uncharacterized protein</fullName>
    </submittedName>
</protein>
<feature type="coiled-coil region" evidence="1">
    <location>
        <begin position="1"/>
        <end position="28"/>
    </location>
</feature>
<name>A0A852RH53_9ACTN</name>
<dbReference type="Proteomes" id="UP000582231">
    <property type="component" value="Unassembled WGS sequence"/>
</dbReference>
<organism evidence="2 3">
    <name type="scientific">Nocardioides kongjuensis</name>
    <dbReference type="NCBI Taxonomy" id="349522"/>
    <lineage>
        <taxon>Bacteria</taxon>
        <taxon>Bacillati</taxon>
        <taxon>Actinomycetota</taxon>
        <taxon>Actinomycetes</taxon>
        <taxon>Propionibacteriales</taxon>
        <taxon>Nocardioidaceae</taxon>
        <taxon>Nocardioides</taxon>
    </lineage>
</organism>
<accession>A0A852RH53</accession>
<dbReference type="EMBL" id="JACCBF010000001">
    <property type="protein sequence ID" value="NYD32707.1"/>
    <property type="molecule type" value="Genomic_DNA"/>
</dbReference>
<keyword evidence="3" id="KW-1185">Reference proteome</keyword>
<proteinExistence type="predicted"/>
<evidence type="ECO:0000313" key="2">
    <source>
        <dbReference type="EMBL" id="NYD32707.1"/>
    </source>
</evidence>
<reference evidence="2 3" key="1">
    <citation type="submission" date="2020-07" db="EMBL/GenBank/DDBJ databases">
        <title>Sequencing the genomes of 1000 actinobacteria strains.</title>
        <authorList>
            <person name="Klenk H.-P."/>
        </authorList>
    </citation>
    <scope>NUCLEOTIDE SEQUENCE [LARGE SCALE GENOMIC DNA]</scope>
    <source>
        <strain evidence="2 3">DSM 19082</strain>
    </source>
</reference>
<keyword evidence="1" id="KW-0175">Coiled coil</keyword>